<name>A0AB34Q0H0_CANAX</name>
<dbReference type="PANTHER" id="PTHR12307:SF36">
    <property type="entry name" value="GLYCOGEN-BINDING SUBUNIT 76A"/>
    <property type="match status" value="1"/>
</dbReference>
<dbReference type="GO" id="GO:0000164">
    <property type="term" value="C:protein phosphatase type 1 complex"/>
    <property type="evidence" value="ECO:0007669"/>
    <property type="project" value="TreeGrafter"/>
</dbReference>
<feature type="region of interest" description="Disordered" evidence="1">
    <location>
        <begin position="550"/>
        <end position="604"/>
    </location>
</feature>
<dbReference type="InterPro" id="IPR038175">
    <property type="entry name" value="CBM21_dom_sf"/>
</dbReference>
<dbReference type="PANTHER" id="PTHR12307">
    <property type="entry name" value="PROTEIN PHOSPHATASE 1 REGULATORY SUBUNIT"/>
    <property type="match status" value="1"/>
</dbReference>
<feature type="compositionally biased region" description="Polar residues" evidence="1">
    <location>
        <begin position="36"/>
        <end position="47"/>
    </location>
</feature>
<feature type="compositionally biased region" description="Polar residues" evidence="1">
    <location>
        <begin position="640"/>
        <end position="650"/>
    </location>
</feature>
<evidence type="ECO:0000313" key="3">
    <source>
        <dbReference type="EMBL" id="KGR21884.1"/>
    </source>
</evidence>
<feature type="compositionally biased region" description="Polar residues" evidence="1">
    <location>
        <begin position="690"/>
        <end position="700"/>
    </location>
</feature>
<feature type="compositionally biased region" description="Low complexity" evidence="1">
    <location>
        <begin position="456"/>
        <end position="468"/>
    </location>
</feature>
<dbReference type="InterPro" id="IPR050782">
    <property type="entry name" value="PP1_regulatory_subunit_3"/>
</dbReference>
<proteinExistence type="predicted"/>
<feature type="compositionally biased region" description="Acidic residues" evidence="1">
    <location>
        <begin position="161"/>
        <end position="184"/>
    </location>
</feature>
<feature type="compositionally biased region" description="Low complexity" evidence="1">
    <location>
        <begin position="439"/>
        <end position="449"/>
    </location>
</feature>
<protein>
    <recommendedName>
        <fullName evidence="2">CBM21 domain-containing protein</fullName>
    </recommendedName>
</protein>
<dbReference type="Pfam" id="PF03370">
    <property type="entry name" value="CBM_21"/>
    <property type="match status" value="1"/>
</dbReference>
<sequence length="700" mass="78182">METIENSHNVSVSTEIPLSMRFLHKPRRSEELYIKSNDQTQANSKLNAQPIRIDDSSDPSPTSLDYFNLDGGISNTKNDTPPVFSPEEMSDYKLVRKKSGELVKPSLKSPLYYHKKRSLSLPSTPTYKQVHFGGSTDVRYFHKKDRPAAISASNSPKLSPADDDDGYDYSDDDDGYDNDSCDSDPESIDLNNKIFGFDEGQRQRQRQQGLHSKTDTKYPKKLEGLIDWQLRLTNFPPLSYLKKIETGVPVFLEKIFISGDRKYLLGHVAVRNLAFEKHITIRYSLDNWMTVIELPTNYIEERPEVLKLNDYDRFGFKIPLNSLFHSLKFSTNSSTDSLDASSNEDDGTSTHERTYQLCIKYETNNQEFWDNNASKNYEVKLVRSFKQMPDVTKPFIRKNIGVVGTKIQDHARKPRYSNSYLKRVASDSAIATTMNSKSTAEPTATEPATSGLDSPSESSIADSNSGSSNFSEISDFVKNNYYLSSPLLSSLHKSPDLSEDYFGQNSIKSPALNPENTNSAKYKTKFKPHLSKLDTTDFNRNFVDEGLKSDHDYKQSQNEEENQGLGIKSKQVNGKSDLHTVDSNKKQESTAAKKKSSLGPSFSGLSAANRTKFLNSKSYKELLENYCFFSSNTASGVDTASIGSNGQPRVNNNNGGSRNSSSSSNSSSESNNGNSSSTSGDENSKIARENSFTISSFLGT</sequence>
<feature type="domain" description="CBM21" evidence="2">
    <location>
        <begin position="242"/>
        <end position="380"/>
    </location>
</feature>
<dbReference type="EMBL" id="AJIX01000002">
    <property type="protein sequence ID" value="KGR21884.1"/>
    <property type="molecule type" value="Genomic_DNA"/>
</dbReference>
<dbReference type="Gene3D" id="2.60.40.2440">
    <property type="entry name" value="Carbohydrate binding type-21 domain"/>
    <property type="match status" value="1"/>
</dbReference>
<feature type="compositionally biased region" description="Low complexity" evidence="1">
    <location>
        <begin position="651"/>
        <end position="681"/>
    </location>
</feature>
<feature type="compositionally biased region" description="Basic and acidic residues" evidence="1">
    <location>
        <begin position="576"/>
        <end position="588"/>
    </location>
</feature>
<dbReference type="GO" id="GO:2001069">
    <property type="term" value="F:glycogen binding"/>
    <property type="evidence" value="ECO:0007669"/>
    <property type="project" value="TreeGrafter"/>
</dbReference>
<evidence type="ECO:0000256" key="1">
    <source>
        <dbReference type="SAM" id="MobiDB-lite"/>
    </source>
</evidence>
<evidence type="ECO:0000313" key="4">
    <source>
        <dbReference type="Proteomes" id="UP000030161"/>
    </source>
</evidence>
<reference evidence="3 4" key="1">
    <citation type="submission" date="2013-12" db="EMBL/GenBank/DDBJ databases">
        <title>The Genome Sequence of Candida albicans P78048.</title>
        <authorList>
            <consortium name="The Broad Institute Genome Sequencing Platform"/>
            <consortium name="The Broad Institute Genome Sequencing Center for Infectious Disease"/>
            <person name="Cuomo C."/>
            <person name="Bennett R."/>
            <person name="Hirakawa M."/>
            <person name="Noverr M."/>
            <person name="Mitchell A."/>
            <person name="Young S.K."/>
            <person name="Zeng Q."/>
            <person name="Gargeya S."/>
            <person name="Fitzgerald M."/>
            <person name="Abouelleil A."/>
            <person name="Alvarado L."/>
            <person name="Berlin A.M."/>
            <person name="Chapman S.B."/>
            <person name="Dewar J."/>
            <person name="Goldberg J."/>
            <person name="Griggs A."/>
            <person name="Gujja S."/>
            <person name="Hansen M."/>
            <person name="Howarth C."/>
            <person name="Imamovic A."/>
            <person name="Larimer J."/>
            <person name="McCowan C."/>
            <person name="Murphy C."/>
            <person name="Pearson M."/>
            <person name="Priest M."/>
            <person name="Roberts A."/>
            <person name="Saif S."/>
            <person name="Shea T."/>
            <person name="Sykes S."/>
            <person name="Wortman J."/>
            <person name="Nusbaum C."/>
            <person name="Birren B."/>
        </authorList>
    </citation>
    <scope>NUCLEOTIDE SEQUENCE [LARGE SCALE GENOMIC DNA]</scope>
    <source>
        <strain evidence="3 4">P78048</strain>
    </source>
</reference>
<feature type="region of interest" description="Disordered" evidence="1">
    <location>
        <begin position="640"/>
        <end position="700"/>
    </location>
</feature>
<feature type="region of interest" description="Disordered" evidence="1">
    <location>
        <begin position="148"/>
        <end position="184"/>
    </location>
</feature>
<dbReference type="SMR" id="A0AB34Q0H0"/>
<dbReference type="GO" id="GO:0005979">
    <property type="term" value="P:regulation of glycogen biosynthetic process"/>
    <property type="evidence" value="ECO:0007669"/>
    <property type="project" value="TreeGrafter"/>
</dbReference>
<organism evidence="3 4">
    <name type="scientific">Candida albicans P78048</name>
    <dbReference type="NCBI Taxonomy" id="1094989"/>
    <lineage>
        <taxon>Eukaryota</taxon>
        <taxon>Fungi</taxon>
        <taxon>Dikarya</taxon>
        <taxon>Ascomycota</taxon>
        <taxon>Saccharomycotina</taxon>
        <taxon>Pichiomycetes</taxon>
        <taxon>Debaryomycetaceae</taxon>
        <taxon>Candida/Lodderomyces clade</taxon>
        <taxon>Candida</taxon>
    </lineage>
</organism>
<dbReference type="Proteomes" id="UP000030161">
    <property type="component" value="Unassembled WGS sequence"/>
</dbReference>
<accession>A0AB34Q0H0</accession>
<feature type="region of interest" description="Disordered" evidence="1">
    <location>
        <begin position="432"/>
        <end position="468"/>
    </location>
</feature>
<gene>
    <name evidence="3" type="ORF">MG3_00105</name>
</gene>
<dbReference type="AlphaFoldDB" id="A0AB34Q0H0"/>
<feature type="region of interest" description="Disordered" evidence="1">
    <location>
        <begin position="33"/>
        <end position="88"/>
    </location>
</feature>
<evidence type="ECO:0000259" key="2">
    <source>
        <dbReference type="PROSITE" id="PS51159"/>
    </source>
</evidence>
<dbReference type="PROSITE" id="PS51159">
    <property type="entry name" value="CBM21"/>
    <property type="match status" value="1"/>
</dbReference>
<comment type="caution">
    <text evidence="3">The sequence shown here is derived from an EMBL/GenBank/DDBJ whole genome shotgun (WGS) entry which is preliminary data.</text>
</comment>
<dbReference type="GO" id="GO:0008157">
    <property type="term" value="F:protein phosphatase 1 binding"/>
    <property type="evidence" value="ECO:0007669"/>
    <property type="project" value="TreeGrafter"/>
</dbReference>
<dbReference type="InterPro" id="IPR005036">
    <property type="entry name" value="CBM21_dom"/>
</dbReference>